<dbReference type="EMBL" id="AKWY02000001">
    <property type="protein sequence ID" value="EQA73831.1"/>
    <property type="molecule type" value="Genomic_DNA"/>
</dbReference>
<organism evidence="1 2">
    <name type="scientific">Leptospira noguchii serovar Panama str. CZ214</name>
    <dbReference type="NCBI Taxonomy" id="1001595"/>
    <lineage>
        <taxon>Bacteria</taxon>
        <taxon>Pseudomonadati</taxon>
        <taxon>Spirochaetota</taxon>
        <taxon>Spirochaetia</taxon>
        <taxon>Leptospirales</taxon>
        <taxon>Leptospiraceae</taxon>
        <taxon>Leptospira</taxon>
    </lineage>
</organism>
<evidence type="ECO:0000313" key="2">
    <source>
        <dbReference type="Proteomes" id="UP000015442"/>
    </source>
</evidence>
<dbReference type="AlphaFoldDB" id="T0H350"/>
<comment type="caution">
    <text evidence="1">The sequence shown here is derived from an EMBL/GenBank/DDBJ whole genome shotgun (WGS) entry which is preliminary data.</text>
</comment>
<proteinExistence type="predicted"/>
<reference evidence="1 2" key="1">
    <citation type="submission" date="2013-05" db="EMBL/GenBank/DDBJ databases">
        <authorList>
            <person name="Harkins D.M."/>
            <person name="Durkin A.S."/>
            <person name="Brinkac L.M."/>
            <person name="Haft D.H."/>
            <person name="Selengut J.D."/>
            <person name="Sanka R."/>
            <person name="DePew J."/>
            <person name="Purushe J."/>
            <person name="Hartskeerl R.A."/>
            <person name="Ahmed A."/>
            <person name="van der Linden H."/>
            <person name="Goris M.G.A."/>
            <person name="Vinetz J.M."/>
            <person name="Sutton G.G."/>
            <person name="Nierman W.C."/>
            <person name="Fouts D.E."/>
        </authorList>
    </citation>
    <scope>NUCLEOTIDE SEQUENCE [LARGE SCALE GENOMIC DNA]</scope>
    <source>
        <strain evidence="1 2">CZ214</strain>
    </source>
</reference>
<gene>
    <name evidence="1" type="ORF">LEP1GSC059_3919</name>
</gene>
<name>T0H350_9LEPT</name>
<dbReference type="NCBIfam" id="NF047539">
    <property type="entry name" value="XAC2610_fam"/>
    <property type="match status" value="1"/>
</dbReference>
<dbReference type="Proteomes" id="UP000015442">
    <property type="component" value="Unassembled WGS sequence"/>
</dbReference>
<accession>T0H350</accession>
<evidence type="ECO:0000313" key="1">
    <source>
        <dbReference type="EMBL" id="EQA73831.1"/>
    </source>
</evidence>
<sequence length="108" mass="12742">MILYQGATGNKGYTIWLFDPSKNLFIEKKELSELVSPTFNSKTKTIRAYYNYSSCEYLNQTYKIAKNGKLIQISKERQEWIEKSKSFQQKIGKLKNGIWVYHTRLTQC</sequence>
<protein>
    <submittedName>
        <fullName evidence="1">Uncharacterized protein</fullName>
    </submittedName>
</protein>
<dbReference type="InterPro" id="IPR058087">
    <property type="entry name" value="XAC2610_dom"/>
</dbReference>